<dbReference type="PANTHER" id="PTHR43667:SF1">
    <property type="entry name" value="CYCLOPROPANE-FATTY-ACYL-PHOSPHOLIPID SYNTHASE"/>
    <property type="match status" value="1"/>
</dbReference>
<protein>
    <submittedName>
        <fullName evidence="6">Cyclopropane-fatty-acyl-phospholipid synthase</fullName>
        <ecNumber evidence="6">2.1.1.79</ecNumber>
    </submittedName>
</protein>
<gene>
    <name evidence="6" type="primary">cfa1</name>
    <name evidence="6" type="ordered locus">CVAR_0654</name>
</gene>
<dbReference type="EC" id="2.1.1.79" evidence="6"/>
<proteinExistence type="inferred from homology"/>
<keyword evidence="4" id="KW-0949">S-adenosyl-L-methionine</keyword>
<dbReference type="RefSeq" id="WP_014009197.1">
    <property type="nucleotide sequence ID" value="NC_015859.1"/>
</dbReference>
<dbReference type="GO" id="GO:0032259">
    <property type="term" value="P:methylation"/>
    <property type="evidence" value="ECO:0007669"/>
    <property type="project" value="UniProtKB-KW"/>
</dbReference>
<keyword evidence="2 6" id="KW-0489">Methyltransferase</keyword>
<evidence type="ECO:0000313" key="6">
    <source>
        <dbReference type="EMBL" id="AEK36007.1"/>
    </source>
</evidence>
<evidence type="ECO:0000256" key="4">
    <source>
        <dbReference type="ARBA" id="ARBA00022691"/>
    </source>
</evidence>
<dbReference type="AlphaFoldDB" id="G0HDJ8"/>
<dbReference type="Pfam" id="PF02353">
    <property type="entry name" value="CMAS"/>
    <property type="match status" value="1"/>
</dbReference>
<dbReference type="CDD" id="cd02440">
    <property type="entry name" value="AdoMet_MTases"/>
    <property type="match status" value="1"/>
</dbReference>
<reference evidence="6 7" key="1">
    <citation type="journal article" date="2011" name="BMC Genomics">
        <title>Complete genome sequence of Corynebacterium variabile DSM 44702 isolated from the surface of smear-ripened cheeses and insights into cheese ripening and flavor generation.</title>
        <authorList>
            <person name="Schroeder J."/>
            <person name="Maus I."/>
            <person name="Trost E."/>
            <person name="Tauch A."/>
        </authorList>
    </citation>
    <scope>NUCLEOTIDE SEQUENCE [LARGE SCALE GENOMIC DNA]</scope>
    <source>
        <strain evidence="7">DSM 44702 / JCM 12073 / NCIMB 30131</strain>
    </source>
</reference>
<evidence type="ECO:0000256" key="1">
    <source>
        <dbReference type="ARBA" id="ARBA00010815"/>
    </source>
</evidence>
<organism evidence="6 7">
    <name type="scientific">Corynebacterium variabile (strain DSM 44702 / CIP 107183 / JCM 12073 / NCIMB 30131)</name>
    <name type="common">Corynebacterium mooreparkense</name>
    <dbReference type="NCBI Taxonomy" id="858619"/>
    <lineage>
        <taxon>Bacteria</taxon>
        <taxon>Bacillati</taxon>
        <taxon>Actinomycetota</taxon>
        <taxon>Actinomycetes</taxon>
        <taxon>Mycobacteriales</taxon>
        <taxon>Corynebacteriaceae</taxon>
        <taxon>Corynebacterium</taxon>
    </lineage>
</organism>
<dbReference type="InterPro" id="IPR029063">
    <property type="entry name" value="SAM-dependent_MTases_sf"/>
</dbReference>
<dbReference type="HOGENOM" id="CLU_026434_6_2_11"/>
<dbReference type="STRING" id="858619.CVAR_0654"/>
<evidence type="ECO:0000313" key="7">
    <source>
        <dbReference type="Proteomes" id="UP000006659"/>
    </source>
</evidence>
<evidence type="ECO:0000256" key="5">
    <source>
        <dbReference type="ARBA" id="ARBA00023098"/>
    </source>
</evidence>
<dbReference type="InterPro" id="IPR003333">
    <property type="entry name" value="CMAS"/>
</dbReference>
<sequence length="456" mass="49158">MTDNVTNAAGSTVAERLAGIVTALTRLRPEDLPVRMRTWDGGVTGPADPDGTLPVLVVNSPTALTRLLWSPGELGLAQAYVTGEIDAEAGPGAGDGDALAEGFARLAAVARRPGVRLRLSPRAIVAALRAAGDLGVVGLPPHPPASQISLRGRLHTRRRDRSVIAHHYDLSTDFYAQILDDTMSYSSAYFGAAGTDGTGEGARSTAGTDGTPGVLEAAQRAKLDLICRKLRLGPGQHLLDIGCGWGATAIHAATEYGVRVTAVTISTEQHRYVTGLVAERGLEDRISILLQDYRDITGQFDAVSSIEMGQHVGEKNYPSFLRVLRDSVRPGGRVLVQQMSRRGRHPGGGQFIEAFIAPDMTMRPLGETVELIERRGLEVLGVQGMREDYARTVDHWIARFLAHRERIIELVGEEVFRVWHLYLIGGGMAFREGRMGVDQILAVRQVGASAADRENV</sequence>
<dbReference type="GO" id="GO:0008825">
    <property type="term" value="F:cyclopropane-fatty-acyl-phospholipid synthase activity"/>
    <property type="evidence" value="ECO:0007669"/>
    <property type="project" value="UniProtKB-EC"/>
</dbReference>
<name>G0HDJ8_CORVD</name>
<accession>G0HDJ8</accession>
<dbReference type="eggNOG" id="COG2230">
    <property type="taxonomic scope" value="Bacteria"/>
</dbReference>
<dbReference type="EMBL" id="CP002917">
    <property type="protein sequence ID" value="AEK36007.1"/>
    <property type="molecule type" value="Genomic_DNA"/>
</dbReference>
<dbReference type="KEGG" id="cva:CVAR_0654"/>
<dbReference type="PIRSF" id="PIRSF003085">
    <property type="entry name" value="CMAS"/>
    <property type="match status" value="1"/>
</dbReference>
<dbReference type="PANTHER" id="PTHR43667">
    <property type="entry name" value="CYCLOPROPANE-FATTY-ACYL-PHOSPHOLIPID SYNTHASE"/>
    <property type="match status" value="1"/>
</dbReference>
<dbReference type="InterPro" id="IPR050723">
    <property type="entry name" value="CFA/CMAS"/>
</dbReference>
<keyword evidence="3 6" id="KW-0808">Transferase</keyword>
<dbReference type="Gene3D" id="3.40.50.150">
    <property type="entry name" value="Vaccinia Virus protein VP39"/>
    <property type="match status" value="1"/>
</dbReference>
<dbReference type="SUPFAM" id="SSF53335">
    <property type="entry name" value="S-adenosyl-L-methionine-dependent methyltransferases"/>
    <property type="match status" value="1"/>
</dbReference>
<evidence type="ECO:0000256" key="2">
    <source>
        <dbReference type="ARBA" id="ARBA00022603"/>
    </source>
</evidence>
<evidence type="ECO:0000256" key="3">
    <source>
        <dbReference type="ARBA" id="ARBA00022679"/>
    </source>
</evidence>
<comment type="similarity">
    <text evidence="1">Belongs to the CFA/CMAS family.</text>
</comment>
<dbReference type="Proteomes" id="UP000006659">
    <property type="component" value="Chromosome"/>
</dbReference>
<dbReference type="GO" id="GO:0008610">
    <property type="term" value="P:lipid biosynthetic process"/>
    <property type="evidence" value="ECO:0007669"/>
    <property type="project" value="InterPro"/>
</dbReference>
<keyword evidence="5" id="KW-0443">Lipid metabolism</keyword>